<dbReference type="InterPro" id="IPR036388">
    <property type="entry name" value="WH-like_DNA-bd_sf"/>
</dbReference>
<dbReference type="EMBL" id="JARMAB010000006">
    <property type="protein sequence ID" value="MED1202562.1"/>
    <property type="molecule type" value="Genomic_DNA"/>
</dbReference>
<dbReference type="Gene3D" id="1.10.10.10">
    <property type="entry name" value="Winged helix-like DNA-binding domain superfamily/Winged helix DNA-binding domain"/>
    <property type="match status" value="1"/>
</dbReference>
<dbReference type="RefSeq" id="WP_066265457.1">
    <property type="nucleotide sequence ID" value="NZ_JARMAB010000006.1"/>
</dbReference>
<protein>
    <submittedName>
        <fullName evidence="2">Helix-turn-helix domain-containing protein</fullName>
    </submittedName>
</protein>
<proteinExistence type="predicted"/>
<accession>A0ABU6MH11</accession>
<reference evidence="2 3" key="1">
    <citation type="submission" date="2023-03" db="EMBL/GenBank/DDBJ databases">
        <title>Bacillus Genome Sequencing.</title>
        <authorList>
            <person name="Dunlap C."/>
        </authorList>
    </citation>
    <scope>NUCLEOTIDE SEQUENCE [LARGE SCALE GENOMIC DNA]</scope>
    <source>
        <strain evidence="2 3">B-23453</strain>
    </source>
</reference>
<organism evidence="2 3">
    <name type="scientific">Heyndrickxia acidicola</name>
    <dbReference type="NCBI Taxonomy" id="209389"/>
    <lineage>
        <taxon>Bacteria</taxon>
        <taxon>Bacillati</taxon>
        <taxon>Bacillota</taxon>
        <taxon>Bacilli</taxon>
        <taxon>Bacillales</taxon>
        <taxon>Bacillaceae</taxon>
        <taxon>Heyndrickxia</taxon>
    </lineage>
</organism>
<dbReference type="Pfam" id="PF13730">
    <property type="entry name" value="HTH_36"/>
    <property type="match status" value="1"/>
</dbReference>
<evidence type="ECO:0000313" key="3">
    <source>
        <dbReference type="Proteomes" id="UP001341444"/>
    </source>
</evidence>
<evidence type="ECO:0000256" key="1">
    <source>
        <dbReference type="SAM" id="MobiDB-lite"/>
    </source>
</evidence>
<sequence length="147" mass="17153">MEGRKVYDKTNPGVGGKYWVPLPSDVRHYIHHDKMNADKIFLYALIIDYYNTAEGYAFPSVETLSVKYGKVPDTTSRHLKDLKEVGLIDFPEMGYYVPLIPLDETTFFNKFPDAHANYKQAIKRSDSRREGAADRMRDWRRKHGYTE</sequence>
<feature type="compositionally biased region" description="Basic and acidic residues" evidence="1">
    <location>
        <begin position="123"/>
        <end position="137"/>
    </location>
</feature>
<gene>
    <name evidence="2" type="ORF">P4T90_05580</name>
</gene>
<keyword evidence="3" id="KW-1185">Reference proteome</keyword>
<feature type="compositionally biased region" description="Basic residues" evidence="1">
    <location>
        <begin position="138"/>
        <end position="147"/>
    </location>
</feature>
<feature type="region of interest" description="Disordered" evidence="1">
    <location>
        <begin position="122"/>
        <end position="147"/>
    </location>
</feature>
<name>A0ABU6MH11_9BACI</name>
<comment type="caution">
    <text evidence="2">The sequence shown here is derived from an EMBL/GenBank/DDBJ whole genome shotgun (WGS) entry which is preliminary data.</text>
</comment>
<evidence type="ECO:0000313" key="2">
    <source>
        <dbReference type="EMBL" id="MED1202562.1"/>
    </source>
</evidence>
<dbReference type="Proteomes" id="UP001341444">
    <property type="component" value="Unassembled WGS sequence"/>
</dbReference>